<keyword evidence="2" id="KW-1185">Reference proteome</keyword>
<protein>
    <recommendedName>
        <fullName evidence="3">DUF1579 domain-containing protein</fullName>
    </recommendedName>
</protein>
<dbReference type="RefSeq" id="WP_178376996.1">
    <property type="nucleotide sequence ID" value="NZ_FQWQ01000001.1"/>
</dbReference>
<dbReference type="EMBL" id="FQWQ01000001">
    <property type="protein sequence ID" value="SHG47787.1"/>
    <property type="molecule type" value="Genomic_DNA"/>
</dbReference>
<dbReference type="AlphaFoldDB" id="A0A1M5K4N1"/>
<sequence length="173" mass="19672">MNQPSFTSTGELIVSPAPSSSANDFDFLQGSWTIQNRKLKSRLSNSNAWEEFTATGTMYKILLGLGNIDDFVAAFDGKPFEGMTVRLFNPQTKLWSLYWADSIKGVLDKPVVGSFDRSIGYFYNTDVFNGQDILVAFQWDKTDPDKPVWSQAFSADKGKTWEWNWYMNFSRVA</sequence>
<name>A0A1M5K4N1_9BACT</name>
<dbReference type="Proteomes" id="UP000184212">
    <property type="component" value="Unassembled WGS sequence"/>
</dbReference>
<dbReference type="STRING" id="947013.SAMN04488109_0446"/>
<gene>
    <name evidence="1" type="ORF">SAMN04488109_0446</name>
</gene>
<evidence type="ECO:0008006" key="3">
    <source>
        <dbReference type="Google" id="ProtNLM"/>
    </source>
</evidence>
<evidence type="ECO:0000313" key="2">
    <source>
        <dbReference type="Proteomes" id="UP000184212"/>
    </source>
</evidence>
<proteinExistence type="predicted"/>
<reference evidence="1 2" key="1">
    <citation type="submission" date="2016-11" db="EMBL/GenBank/DDBJ databases">
        <authorList>
            <person name="Jaros S."/>
            <person name="Januszkiewicz K."/>
            <person name="Wedrychowicz H."/>
        </authorList>
    </citation>
    <scope>NUCLEOTIDE SEQUENCE [LARGE SCALE GENOMIC DNA]</scope>
    <source>
        <strain evidence="1 2">DSM 24574</strain>
    </source>
</reference>
<accession>A0A1M5K4N1</accession>
<evidence type="ECO:0000313" key="1">
    <source>
        <dbReference type="EMBL" id="SHG47787.1"/>
    </source>
</evidence>
<organism evidence="1 2">
    <name type="scientific">Chryseolinea serpens</name>
    <dbReference type="NCBI Taxonomy" id="947013"/>
    <lineage>
        <taxon>Bacteria</taxon>
        <taxon>Pseudomonadati</taxon>
        <taxon>Bacteroidota</taxon>
        <taxon>Cytophagia</taxon>
        <taxon>Cytophagales</taxon>
        <taxon>Fulvivirgaceae</taxon>
        <taxon>Chryseolinea</taxon>
    </lineage>
</organism>